<reference evidence="2" key="1">
    <citation type="journal article" date="2014" name="Int. J. Syst. Evol. Microbiol.">
        <title>Complete genome sequence of Corynebacterium casei LMG S-19264T (=DSM 44701T), isolated from a smear-ripened cheese.</title>
        <authorList>
            <consortium name="US DOE Joint Genome Institute (JGI-PGF)"/>
            <person name="Walter F."/>
            <person name="Albersmeier A."/>
            <person name="Kalinowski J."/>
            <person name="Ruckert C."/>
        </authorList>
    </citation>
    <scope>NUCLEOTIDE SEQUENCE</scope>
    <source>
        <strain evidence="2">CGMCC 1.16548</strain>
    </source>
</reference>
<evidence type="ECO:0000259" key="1">
    <source>
        <dbReference type="Pfam" id="PF12697"/>
    </source>
</evidence>
<dbReference type="PANTHER" id="PTHR37017">
    <property type="entry name" value="AB HYDROLASE-1 DOMAIN-CONTAINING PROTEIN-RELATED"/>
    <property type="match status" value="1"/>
</dbReference>
<feature type="domain" description="AB hydrolase-1" evidence="1">
    <location>
        <begin position="3"/>
        <end position="221"/>
    </location>
</feature>
<dbReference type="SUPFAM" id="SSF53474">
    <property type="entry name" value="alpha/beta-Hydrolases"/>
    <property type="match status" value="1"/>
</dbReference>
<dbReference type="EMBL" id="BNAI01000009">
    <property type="protein sequence ID" value="GHF24910.1"/>
    <property type="molecule type" value="Genomic_DNA"/>
</dbReference>
<dbReference type="PANTHER" id="PTHR37017:SF11">
    <property type="entry name" value="ESTERASE_LIPASE_THIOESTERASE DOMAIN-CONTAINING PROTEIN"/>
    <property type="match status" value="1"/>
</dbReference>
<dbReference type="InterPro" id="IPR052897">
    <property type="entry name" value="Sec-Metab_Biosynth_Hydrolase"/>
</dbReference>
<organism evidence="2 3">
    <name type="scientific">Pseudolysinimonas yzui</name>
    <dbReference type="NCBI Taxonomy" id="2708254"/>
    <lineage>
        <taxon>Bacteria</taxon>
        <taxon>Bacillati</taxon>
        <taxon>Actinomycetota</taxon>
        <taxon>Actinomycetes</taxon>
        <taxon>Micrococcales</taxon>
        <taxon>Microbacteriaceae</taxon>
        <taxon>Pseudolysinimonas</taxon>
    </lineage>
</organism>
<accession>A0A8J3M3Z3</accession>
<evidence type="ECO:0000313" key="2">
    <source>
        <dbReference type="EMBL" id="GHF24910.1"/>
    </source>
</evidence>
<dbReference type="InterPro" id="IPR029058">
    <property type="entry name" value="AB_hydrolase_fold"/>
</dbReference>
<sequence length="231" mass="24432">MDVILIPGFWLDSSAWDEVVPAVGAAGHEPRPITLPGLAPADPSVGLRDQADYVVGLVDAAVGPVVLVGHSGGGAVAHAVVDARPDRIAKVIYVDSGPLGDGGMINDEFTAVDGMVPLPPRDEFDAESVVDMDDERWAAFAARALPIPEKVATEKQVLGDPRRYDVPVTVITCEMSEATLRDLIAKGHPYVRELAAVKHYEIVELRTGHWPMLSKPAELAALVAAALPPTG</sequence>
<dbReference type="Pfam" id="PF12697">
    <property type="entry name" value="Abhydrolase_6"/>
    <property type="match status" value="1"/>
</dbReference>
<dbReference type="Gene3D" id="3.40.50.1820">
    <property type="entry name" value="alpha/beta hydrolase"/>
    <property type="match status" value="1"/>
</dbReference>
<dbReference type="RefSeq" id="WP_191284111.1">
    <property type="nucleotide sequence ID" value="NZ_BNAI01000009.1"/>
</dbReference>
<keyword evidence="3" id="KW-1185">Reference proteome</keyword>
<evidence type="ECO:0000313" key="3">
    <source>
        <dbReference type="Proteomes" id="UP000617531"/>
    </source>
</evidence>
<dbReference type="GO" id="GO:0003824">
    <property type="term" value="F:catalytic activity"/>
    <property type="evidence" value="ECO:0007669"/>
    <property type="project" value="UniProtKB-ARBA"/>
</dbReference>
<protein>
    <submittedName>
        <fullName evidence="2">Esterase</fullName>
    </submittedName>
</protein>
<name>A0A8J3M3Z3_9MICO</name>
<reference evidence="2" key="2">
    <citation type="submission" date="2020-09" db="EMBL/GenBank/DDBJ databases">
        <authorList>
            <person name="Sun Q."/>
            <person name="Zhou Y."/>
        </authorList>
    </citation>
    <scope>NUCLEOTIDE SEQUENCE</scope>
    <source>
        <strain evidence="2">CGMCC 1.16548</strain>
    </source>
</reference>
<gene>
    <name evidence="2" type="ORF">GCM10011600_27470</name>
</gene>
<proteinExistence type="predicted"/>
<dbReference type="InterPro" id="IPR000073">
    <property type="entry name" value="AB_hydrolase_1"/>
</dbReference>
<comment type="caution">
    <text evidence="2">The sequence shown here is derived from an EMBL/GenBank/DDBJ whole genome shotgun (WGS) entry which is preliminary data.</text>
</comment>
<dbReference type="AlphaFoldDB" id="A0A8J3M3Z3"/>
<dbReference type="Proteomes" id="UP000617531">
    <property type="component" value="Unassembled WGS sequence"/>
</dbReference>